<dbReference type="EMBL" id="BTRK01000001">
    <property type="protein sequence ID" value="GMR30097.1"/>
    <property type="molecule type" value="Genomic_DNA"/>
</dbReference>
<proteinExistence type="predicted"/>
<evidence type="ECO:0000313" key="2">
    <source>
        <dbReference type="Proteomes" id="UP001328107"/>
    </source>
</evidence>
<reference evidence="2" key="1">
    <citation type="submission" date="2022-10" db="EMBL/GenBank/DDBJ databases">
        <title>Genome assembly of Pristionchus species.</title>
        <authorList>
            <person name="Yoshida K."/>
            <person name="Sommer R.J."/>
        </authorList>
    </citation>
    <scope>NUCLEOTIDE SEQUENCE [LARGE SCALE GENOMIC DNA]</scope>
    <source>
        <strain evidence="2">RS5460</strain>
    </source>
</reference>
<organism evidence="1 2">
    <name type="scientific">Pristionchus mayeri</name>
    <dbReference type="NCBI Taxonomy" id="1317129"/>
    <lineage>
        <taxon>Eukaryota</taxon>
        <taxon>Metazoa</taxon>
        <taxon>Ecdysozoa</taxon>
        <taxon>Nematoda</taxon>
        <taxon>Chromadorea</taxon>
        <taxon>Rhabditida</taxon>
        <taxon>Rhabditina</taxon>
        <taxon>Diplogasteromorpha</taxon>
        <taxon>Diplogasteroidea</taxon>
        <taxon>Neodiplogasteridae</taxon>
        <taxon>Pristionchus</taxon>
    </lineage>
</organism>
<dbReference type="AlphaFoldDB" id="A0AAN4YW58"/>
<sequence length="72" mass="8136">FPLYHEHVLWSLVHYTLILKGLTRNRSLKQERPDIVAATCTFTNVKGEESGEAWPLQFAESAGAPTRINGRI</sequence>
<protein>
    <submittedName>
        <fullName evidence="1">Uncharacterized protein</fullName>
    </submittedName>
</protein>
<keyword evidence="2" id="KW-1185">Reference proteome</keyword>
<feature type="non-terminal residue" evidence="1">
    <location>
        <position position="1"/>
    </location>
</feature>
<name>A0AAN4YW58_9BILA</name>
<evidence type="ECO:0000313" key="1">
    <source>
        <dbReference type="EMBL" id="GMR30097.1"/>
    </source>
</evidence>
<comment type="caution">
    <text evidence="1">The sequence shown here is derived from an EMBL/GenBank/DDBJ whole genome shotgun (WGS) entry which is preliminary data.</text>
</comment>
<feature type="non-terminal residue" evidence="1">
    <location>
        <position position="72"/>
    </location>
</feature>
<accession>A0AAN4YW58</accession>
<gene>
    <name evidence="1" type="ORF">PMAYCL1PPCAC_00292</name>
</gene>
<dbReference type="Proteomes" id="UP001328107">
    <property type="component" value="Unassembled WGS sequence"/>
</dbReference>